<evidence type="ECO:0000256" key="5">
    <source>
        <dbReference type="ARBA" id="ARBA00023172"/>
    </source>
</evidence>
<dbReference type="GO" id="GO:0006313">
    <property type="term" value="P:DNA transposition"/>
    <property type="evidence" value="ECO:0007669"/>
    <property type="project" value="UniProtKB-UniRule"/>
</dbReference>
<dbReference type="AlphaFoldDB" id="A0A1M4ZWL7"/>
<evidence type="ECO:0000256" key="2">
    <source>
        <dbReference type="ARBA" id="ARBA00010961"/>
    </source>
</evidence>
<reference evidence="7 8" key="1">
    <citation type="submission" date="2016-11" db="EMBL/GenBank/DDBJ databases">
        <authorList>
            <person name="Jaros S."/>
            <person name="Januszkiewicz K."/>
            <person name="Wedrychowicz H."/>
        </authorList>
    </citation>
    <scope>NUCLEOTIDE SEQUENCE [LARGE SCALE GENOMIC DNA]</scope>
    <source>
        <strain evidence="7 8">DSM 21986</strain>
    </source>
</reference>
<sequence>MKISNLQLRTLIGNHLKQENGLNEVLEMTLNALMKAERSEHLNGQTGNKANGFRPGRVYGKGKLPELRIPRDRNGNFYPKVLALLRAQQEETDRMVSALYGQGLTQAQVGQVFEELYGRHYSPSSVSRGTRWMRQEVSEWLERPLETYYPVMPFT</sequence>
<dbReference type="GO" id="GO:0003677">
    <property type="term" value="F:DNA binding"/>
    <property type="evidence" value="ECO:0007669"/>
    <property type="project" value="UniProtKB-UniRule"/>
</dbReference>
<evidence type="ECO:0000256" key="4">
    <source>
        <dbReference type="ARBA" id="ARBA00023125"/>
    </source>
</evidence>
<dbReference type="Pfam" id="PF00872">
    <property type="entry name" value="Transposase_mut"/>
    <property type="match status" value="1"/>
</dbReference>
<protein>
    <recommendedName>
        <fullName evidence="6">Mutator family transposase</fullName>
    </recommendedName>
</protein>
<dbReference type="InterPro" id="IPR001207">
    <property type="entry name" value="Transposase_mutator"/>
</dbReference>
<keyword evidence="6" id="KW-0814">Transposable element</keyword>
<evidence type="ECO:0000256" key="1">
    <source>
        <dbReference type="ARBA" id="ARBA00002190"/>
    </source>
</evidence>
<evidence type="ECO:0000313" key="8">
    <source>
        <dbReference type="Proteomes" id="UP000184041"/>
    </source>
</evidence>
<gene>
    <name evidence="7" type="ORF">SAMN05443144_106155</name>
</gene>
<comment type="function">
    <text evidence="1 6">Required for the transposition of the insertion element.</text>
</comment>
<evidence type="ECO:0000256" key="3">
    <source>
        <dbReference type="ARBA" id="ARBA00022578"/>
    </source>
</evidence>
<evidence type="ECO:0000256" key="6">
    <source>
        <dbReference type="RuleBase" id="RU365089"/>
    </source>
</evidence>
<dbReference type="PANTHER" id="PTHR33217:SF8">
    <property type="entry name" value="MUTATOR FAMILY TRANSPOSASE"/>
    <property type="match status" value="1"/>
</dbReference>
<dbReference type="Proteomes" id="UP000184041">
    <property type="component" value="Unassembled WGS sequence"/>
</dbReference>
<dbReference type="PANTHER" id="PTHR33217">
    <property type="entry name" value="TRANSPOSASE FOR INSERTION SEQUENCE ELEMENT IS1081"/>
    <property type="match status" value="1"/>
</dbReference>
<keyword evidence="4 6" id="KW-0238">DNA-binding</keyword>
<keyword evidence="8" id="KW-1185">Reference proteome</keyword>
<accession>A0A1M4ZWL7</accession>
<proteinExistence type="inferred from homology"/>
<comment type="similarity">
    <text evidence="2 6">Belongs to the transposase mutator family.</text>
</comment>
<organism evidence="7 8">
    <name type="scientific">Fodinibius roseus</name>
    <dbReference type="NCBI Taxonomy" id="1194090"/>
    <lineage>
        <taxon>Bacteria</taxon>
        <taxon>Pseudomonadati</taxon>
        <taxon>Balneolota</taxon>
        <taxon>Balneolia</taxon>
        <taxon>Balneolales</taxon>
        <taxon>Balneolaceae</taxon>
        <taxon>Fodinibius</taxon>
    </lineage>
</organism>
<keyword evidence="5 6" id="KW-0233">DNA recombination</keyword>
<keyword evidence="3 6" id="KW-0815">Transposition</keyword>
<dbReference type="STRING" id="1194090.SAMN05443144_106155"/>
<dbReference type="GO" id="GO:0004803">
    <property type="term" value="F:transposase activity"/>
    <property type="evidence" value="ECO:0007669"/>
    <property type="project" value="UniProtKB-UniRule"/>
</dbReference>
<dbReference type="EMBL" id="FQUS01000006">
    <property type="protein sequence ID" value="SHF22237.1"/>
    <property type="molecule type" value="Genomic_DNA"/>
</dbReference>
<evidence type="ECO:0000313" key="7">
    <source>
        <dbReference type="EMBL" id="SHF22237.1"/>
    </source>
</evidence>
<name>A0A1M4ZWL7_9BACT</name>